<dbReference type="PRINTS" id="PR00080">
    <property type="entry name" value="SDRFAMILY"/>
</dbReference>
<keyword evidence="2" id="KW-0560">Oxidoreductase</keyword>
<evidence type="ECO:0000313" key="4">
    <source>
        <dbReference type="Proteomes" id="UP001610446"/>
    </source>
</evidence>
<accession>A0ABR4JUH3</accession>
<dbReference type="PANTHER" id="PTHR24321">
    <property type="entry name" value="DEHYDROGENASES, SHORT CHAIN"/>
    <property type="match status" value="1"/>
</dbReference>
<evidence type="ECO:0000313" key="3">
    <source>
        <dbReference type="EMBL" id="KAL2843696.1"/>
    </source>
</evidence>
<dbReference type="Gene3D" id="3.40.50.720">
    <property type="entry name" value="NAD(P)-binding Rossmann-like Domain"/>
    <property type="match status" value="1"/>
</dbReference>
<proteinExistence type="inferred from homology"/>
<dbReference type="CDD" id="cd05233">
    <property type="entry name" value="SDR_c"/>
    <property type="match status" value="1"/>
</dbReference>
<reference evidence="3 4" key="1">
    <citation type="submission" date="2024-07" db="EMBL/GenBank/DDBJ databases">
        <title>Section-level genome sequencing and comparative genomics of Aspergillus sections Usti and Cavernicolus.</title>
        <authorList>
            <consortium name="Lawrence Berkeley National Laboratory"/>
            <person name="Nybo J.L."/>
            <person name="Vesth T.C."/>
            <person name="Theobald S."/>
            <person name="Frisvad J.C."/>
            <person name="Larsen T.O."/>
            <person name="Kjaerboelling I."/>
            <person name="Rothschild-Mancinelli K."/>
            <person name="Lyhne E.K."/>
            <person name="Kogle M.E."/>
            <person name="Barry K."/>
            <person name="Clum A."/>
            <person name="Na H."/>
            <person name="Ledsgaard L."/>
            <person name="Lin J."/>
            <person name="Lipzen A."/>
            <person name="Kuo A."/>
            <person name="Riley R."/>
            <person name="Mondo S."/>
            <person name="Labutti K."/>
            <person name="Haridas S."/>
            <person name="Pangalinan J."/>
            <person name="Salamov A.A."/>
            <person name="Simmons B.A."/>
            <person name="Magnuson J.K."/>
            <person name="Chen J."/>
            <person name="Drula E."/>
            <person name="Henrissat B."/>
            <person name="Wiebenga A."/>
            <person name="Lubbers R.J."/>
            <person name="Gomes A.C."/>
            <person name="Makela M.R."/>
            <person name="Stajich J."/>
            <person name="Grigoriev I.V."/>
            <person name="Mortensen U.H."/>
            <person name="De Vries R.P."/>
            <person name="Baker S.E."/>
            <person name="Andersen M.R."/>
        </authorList>
    </citation>
    <scope>NUCLEOTIDE SEQUENCE [LARGE SCALE GENOMIC DNA]</scope>
    <source>
        <strain evidence="3 4">CBS 123904</strain>
    </source>
</reference>
<comment type="caution">
    <text evidence="3">The sequence shown here is derived from an EMBL/GenBank/DDBJ whole genome shotgun (WGS) entry which is preliminary data.</text>
</comment>
<evidence type="ECO:0008006" key="5">
    <source>
        <dbReference type="Google" id="ProtNLM"/>
    </source>
</evidence>
<organism evidence="3 4">
    <name type="scientific">Aspergillus pseudoustus</name>
    <dbReference type="NCBI Taxonomy" id="1810923"/>
    <lineage>
        <taxon>Eukaryota</taxon>
        <taxon>Fungi</taxon>
        <taxon>Dikarya</taxon>
        <taxon>Ascomycota</taxon>
        <taxon>Pezizomycotina</taxon>
        <taxon>Eurotiomycetes</taxon>
        <taxon>Eurotiomycetidae</taxon>
        <taxon>Eurotiales</taxon>
        <taxon>Aspergillaceae</taxon>
        <taxon>Aspergillus</taxon>
        <taxon>Aspergillus subgen. Nidulantes</taxon>
    </lineage>
</organism>
<dbReference type="SUPFAM" id="SSF51735">
    <property type="entry name" value="NAD(P)-binding Rossmann-fold domains"/>
    <property type="match status" value="1"/>
</dbReference>
<dbReference type="PRINTS" id="PR00081">
    <property type="entry name" value="GDHRDH"/>
</dbReference>
<dbReference type="InterPro" id="IPR036291">
    <property type="entry name" value="NAD(P)-bd_dom_sf"/>
</dbReference>
<evidence type="ECO:0000256" key="1">
    <source>
        <dbReference type="ARBA" id="ARBA00006484"/>
    </source>
</evidence>
<dbReference type="InterPro" id="IPR002347">
    <property type="entry name" value="SDR_fam"/>
</dbReference>
<comment type="similarity">
    <text evidence="1">Belongs to the short-chain dehydrogenases/reductases (SDR) family.</text>
</comment>
<dbReference type="Pfam" id="PF13561">
    <property type="entry name" value="adh_short_C2"/>
    <property type="match status" value="1"/>
</dbReference>
<gene>
    <name evidence="3" type="ORF">BJY01DRAFT_235536</name>
</gene>
<name>A0ABR4JUH3_9EURO</name>
<protein>
    <recommendedName>
        <fullName evidence="5">Oxidoreductase</fullName>
    </recommendedName>
</protein>
<sequence>MPANTLFPGVALVTGAGGKGIGATIAAGFAAAGCSRIAITDVNATTLAQTREKLVASHPDLAILAREGDISQTDFIESFVADVVATLGRLDYLVNCAGVLGEAKRSTDLSPERFDWVNNVNYRGCWLASRAALMQMVKQDPLESHDPSRPSQRGAIVNVASQLGKVGRPDSPAYCASKAAVIALTRSDAIDYSRDGIRVNCVCPGIIESPMTTSSQETQEALSPLVNATPMKRMGKAREIADAVLFLCSTHASFIQGHALGVDGGYILV</sequence>
<dbReference type="Proteomes" id="UP001610446">
    <property type="component" value="Unassembled WGS sequence"/>
</dbReference>
<dbReference type="PANTHER" id="PTHR24321:SF12">
    <property type="entry name" value="SHORT-CHAIN DEHYDROGENASE_REDUCTASE FAMILY, PUTATIVE (AFU_ORTHOLOGUE AFUA_5G14340)-RELATED"/>
    <property type="match status" value="1"/>
</dbReference>
<keyword evidence="4" id="KW-1185">Reference proteome</keyword>
<dbReference type="EMBL" id="JBFXLU010000087">
    <property type="protein sequence ID" value="KAL2843696.1"/>
    <property type="molecule type" value="Genomic_DNA"/>
</dbReference>
<evidence type="ECO:0000256" key="2">
    <source>
        <dbReference type="ARBA" id="ARBA00023002"/>
    </source>
</evidence>